<dbReference type="Proteomes" id="UP000076088">
    <property type="component" value="Chromosome"/>
</dbReference>
<protein>
    <submittedName>
        <fullName evidence="1">Uncharacterized protein</fullName>
    </submittedName>
</protein>
<sequence length="150" mass="16142">MTKVKTVDAIVRGPRPVFRDSVLYAPGQIVQDVPEDEVSDEKSRIVEVEVENGDGELIKRRIERRYLFRPIGGATVNEAVTTADIATGDPARLNVTDFLKQGTDEIVAAIVSGSVDAHIGAIEQAEIARRGPARVAVKEAIAARLAAIRG</sequence>
<reference evidence="1 2" key="2">
    <citation type="journal article" date="2016" name="Genome Announc.">
        <title>Complete Genome Sequence of Sphingopyxis macrogoltabida Strain 203N (NBRC 111659), a Polyethylene Glycol Degrader.</title>
        <authorList>
            <person name="Ohtsubo Y."/>
            <person name="Nonoyama S."/>
            <person name="Nagata Y."/>
            <person name="Numata M."/>
            <person name="Tsuchikane K."/>
            <person name="Hosoyama A."/>
            <person name="Yamazoe A."/>
            <person name="Tsuda M."/>
            <person name="Fujita N."/>
            <person name="Kawai F."/>
        </authorList>
    </citation>
    <scope>NUCLEOTIDE SEQUENCE [LARGE SCALE GENOMIC DNA]</scope>
    <source>
        <strain evidence="1 2">203N</strain>
    </source>
</reference>
<keyword evidence="2" id="KW-1185">Reference proteome</keyword>
<reference evidence="2" key="1">
    <citation type="submission" date="2015-11" db="EMBL/GenBank/DDBJ databases">
        <title>Complete genome sequence of a polyethylene-glycol degrader Sphingopyxis macrogoltabida 203N (NBRC 111659).</title>
        <authorList>
            <person name="Yoshiyuki O."/>
            <person name="Shouta N."/>
            <person name="Nagata Y."/>
            <person name="Numata M."/>
            <person name="Tsuchikane K."/>
            <person name="Hosoyama A."/>
            <person name="Yamazoe A."/>
            <person name="Tsuda M."/>
            <person name="Fujita N."/>
            <person name="Kawai F."/>
        </authorList>
    </citation>
    <scope>NUCLEOTIDE SEQUENCE [LARGE SCALE GENOMIC DNA]</scope>
    <source>
        <strain evidence="2">203N</strain>
    </source>
</reference>
<evidence type="ECO:0000313" key="2">
    <source>
        <dbReference type="Proteomes" id="UP000076088"/>
    </source>
</evidence>
<dbReference type="KEGG" id="smaz:LH19_20985"/>
<name>A0AAC9AXJ3_SPHMC</name>
<accession>A0AAC9AXJ3</accession>
<organism evidence="1 2">
    <name type="scientific">Sphingopyxis macrogoltabida</name>
    <name type="common">Sphingomonas macrogoltabidus</name>
    <dbReference type="NCBI Taxonomy" id="33050"/>
    <lineage>
        <taxon>Bacteria</taxon>
        <taxon>Pseudomonadati</taxon>
        <taxon>Pseudomonadota</taxon>
        <taxon>Alphaproteobacteria</taxon>
        <taxon>Sphingomonadales</taxon>
        <taxon>Sphingomonadaceae</taxon>
        <taxon>Sphingopyxis</taxon>
    </lineage>
</organism>
<dbReference type="RefSeq" id="WP_054731621.1">
    <property type="nucleotide sequence ID" value="NZ_CP009429.1"/>
</dbReference>
<dbReference type="EMBL" id="CP013344">
    <property type="protein sequence ID" value="AMU91607.1"/>
    <property type="molecule type" value="Genomic_DNA"/>
</dbReference>
<proteinExistence type="predicted"/>
<evidence type="ECO:0000313" key="1">
    <source>
        <dbReference type="EMBL" id="AMU91607.1"/>
    </source>
</evidence>
<dbReference type="AlphaFoldDB" id="A0AAC9AXJ3"/>
<gene>
    <name evidence="1" type="ORF">ATM17_21565</name>
</gene>